<dbReference type="InterPro" id="IPR019861">
    <property type="entry name" value="PorP/SprF_Bacteroidetes"/>
</dbReference>
<proteinExistence type="predicted"/>
<evidence type="ECO:0000313" key="3">
    <source>
        <dbReference type="EMBL" id="PTB96539.1"/>
    </source>
</evidence>
<dbReference type="SUPFAM" id="SSF110997">
    <property type="entry name" value="Sporulation related repeat"/>
    <property type="match status" value="1"/>
</dbReference>
<name>A0A2T4DRT2_9BACT</name>
<dbReference type="PROSITE" id="PS51724">
    <property type="entry name" value="SPOR"/>
    <property type="match status" value="1"/>
</dbReference>
<evidence type="ECO:0000256" key="1">
    <source>
        <dbReference type="SAM" id="MobiDB-lite"/>
    </source>
</evidence>
<accession>A0A2T4DRT2</accession>
<comment type="caution">
    <text evidence="3">The sequence shown here is derived from an EMBL/GenBank/DDBJ whole genome shotgun (WGS) entry which is preliminary data.</text>
</comment>
<feature type="region of interest" description="Disordered" evidence="1">
    <location>
        <begin position="314"/>
        <end position="383"/>
    </location>
</feature>
<dbReference type="Proteomes" id="UP000240608">
    <property type="component" value="Unassembled WGS sequence"/>
</dbReference>
<evidence type="ECO:0000313" key="4">
    <source>
        <dbReference type="Proteomes" id="UP000240608"/>
    </source>
</evidence>
<sequence>MHKFLFILIGVTFLLGAKRGHSQDLPVYNQFYFNPFLYNPAFVGSNGGTEINTVLRQQWLGVDDAPISGTLTLQYAGESNLRLGLTVIHESAVILENNAALLTVGYRLPLGYNHSLTFGLSGGIGKYGLDLSQVDLSDPALSNALSSTLYADGNFGFMYQLNDLKLSFAANNIFDANPYSQENFRDIKFSNLESIVGSVSYRFQFVNNPITFEPYLLYRSSGPDFRQAEAAGVFYYQDKFWLGGAYRYESNPAIFVGFNLFRNLKLSYSFEFPPKELNSFRGGSHELMFSYNFGRRSKKNIISENVSETTLNEYQAQDSQQLSAETPVPKEENKKDVMVEEEKAHDSVYYSKTEPKSNSSIESPESYHIPTDSVIGETSPKANDSLTSELVSNEVVPLREIEGVPVLSKGYYVVTGVFNHRENAEKFIAKMADQGFLFKLAINPENQFYYVYKLSTDNLLEARYTKSIYNKMKQFNDVWVYKVE</sequence>
<dbReference type="NCBIfam" id="TIGR03519">
    <property type="entry name" value="T9SS_PorP_fam"/>
    <property type="match status" value="1"/>
</dbReference>
<feature type="compositionally biased region" description="Polar residues" evidence="1">
    <location>
        <begin position="314"/>
        <end position="324"/>
    </location>
</feature>
<dbReference type="AlphaFoldDB" id="A0A2T4DRT2"/>
<feature type="domain" description="SPOR" evidence="2">
    <location>
        <begin position="405"/>
        <end position="482"/>
    </location>
</feature>
<dbReference type="EMBL" id="PYVU01000046">
    <property type="protein sequence ID" value="PTB96539.1"/>
    <property type="molecule type" value="Genomic_DNA"/>
</dbReference>
<gene>
    <name evidence="3" type="ORF">C9994_06860</name>
</gene>
<evidence type="ECO:0000259" key="2">
    <source>
        <dbReference type="PROSITE" id="PS51724"/>
    </source>
</evidence>
<dbReference type="InterPro" id="IPR036680">
    <property type="entry name" value="SPOR-like_sf"/>
</dbReference>
<organism evidence="3 4">
    <name type="scientific">Marivirga lumbricoides</name>
    <dbReference type="NCBI Taxonomy" id="1046115"/>
    <lineage>
        <taxon>Bacteria</taxon>
        <taxon>Pseudomonadati</taxon>
        <taxon>Bacteroidota</taxon>
        <taxon>Cytophagia</taxon>
        <taxon>Cytophagales</taxon>
        <taxon>Marivirgaceae</taxon>
        <taxon>Marivirga</taxon>
    </lineage>
</organism>
<reference evidence="3 4" key="1">
    <citation type="submission" date="2018-03" db="EMBL/GenBank/DDBJ databases">
        <title>Cross-interface Injection: A General Nanoliter Liquid Handling Method Applied to Single Cells Genome Amplification Automated Nanoliter Liquid Handling Applied to Single Cell Multiple Displacement Amplification.</title>
        <authorList>
            <person name="Yun J."/>
            <person name="Xu P."/>
            <person name="Xu J."/>
            <person name="Dai X."/>
            <person name="Wang Y."/>
            <person name="Zheng X."/>
            <person name="Cao C."/>
            <person name="Yi Q."/>
            <person name="Zhu Y."/>
            <person name="Wang L."/>
            <person name="Dong Z."/>
            <person name="Huang Y."/>
            <person name="Huang L."/>
            <person name="Du W."/>
        </authorList>
    </citation>
    <scope>NUCLEOTIDE SEQUENCE [LARGE SCALE GENOMIC DNA]</scope>
    <source>
        <strain evidence="3 4">Z-D1-2</strain>
    </source>
</reference>
<dbReference type="InterPro" id="IPR007730">
    <property type="entry name" value="SPOR-like_dom"/>
</dbReference>
<protein>
    <recommendedName>
        <fullName evidence="2">SPOR domain-containing protein</fullName>
    </recommendedName>
</protein>
<dbReference type="Pfam" id="PF11751">
    <property type="entry name" value="PorP_SprF"/>
    <property type="match status" value="1"/>
</dbReference>
<dbReference type="GO" id="GO:0042834">
    <property type="term" value="F:peptidoglycan binding"/>
    <property type="evidence" value="ECO:0007669"/>
    <property type="project" value="InterPro"/>
</dbReference>
<feature type="compositionally biased region" description="Basic and acidic residues" evidence="1">
    <location>
        <begin position="328"/>
        <end position="346"/>
    </location>
</feature>